<protein>
    <recommendedName>
        <fullName evidence="1">Tyrosine specific protein phosphatases domain-containing protein</fullName>
    </recommendedName>
</protein>
<evidence type="ECO:0000313" key="2">
    <source>
        <dbReference type="EMBL" id="KAF2134053.1"/>
    </source>
</evidence>
<accession>A0A6A6AS60</accession>
<dbReference type="InterPro" id="IPR029021">
    <property type="entry name" value="Prot-tyrosine_phosphatase-like"/>
</dbReference>
<dbReference type="InterPro" id="IPR016130">
    <property type="entry name" value="Tyr_Pase_AS"/>
</dbReference>
<evidence type="ECO:0000313" key="3">
    <source>
        <dbReference type="Proteomes" id="UP000799771"/>
    </source>
</evidence>
<dbReference type="Pfam" id="PF13350">
    <property type="entry name" value="Y_phosphatase3"/>
    <property type="match status" value="1"/>
</dbReference>
<dbReference type="GO" id="GO:0004721">
    <property type="term" value="F:phosphoprotein phosphatase activity"/>
    <property type="evidence" value="ECO:0007669"/>
    <property type="project" value="InterPro"/>
</dbReference>
<dbReference type="SUPFAM" id="SSF52799">
    <property type="entry name" value="(Phosphotyrosine protein) phosphatases II"/>
    <property type="match status" value="1"/>
</dbReference>
<dbReference type="OrthoDB" id="9988524at2759"/>
<evidence type="ECO:0000259" key="1">
    <source>
        <dbReference type="PROSITE" id="PS50056"/>
    </source>
</evidence>
<dbReference type="PANTHER" id="PTHR31126">
    <property type="entry name" value="TYROSINE-PROTEIN PHOSPHATASE"/>
    <property type="match status" value="1"/>
</dbReference>
<proteinExistence type="predicted"/>
<sequence length="294" mass="33110">MTEQHLPLQSIRNFRDVGEFVNNATGTERLKTGLLFRSARPDDASFQDRQRLVKDYGMKAIMDLRTKTEHIEQAQKRDARVKSSAAAPQSNDEAAEPLKIPNIAYYEININGSAFSRMLLSKLTWPEFFRLVGLMIIGHRLDAIKILSPHMEAMGLDGLAKSSLDVSTREVKQAFDVLASEGNWPVMVHCTQGKDRTGLIIMLVLFLLDVDNEVIEKDYLLSESELAPEKEERMKEIQSIGLTEQFAVCPPGLVQSVYLHIQEKYGNVEKYLEKAGISKETIEGIKSKLLADTL</sequence>
<dbReference type="AlphaFoldDB" id="A0A6A6AS60"/>
<reference evidence="2" key="1">
    <citation type="journal article" date="2020" name="Stud. Mycol.">
        <title>101 Dothideomycetes genomes: a test case for predicting lifestyles and emergence of pathogens.</title>
        <authorList>
            <person name="Haridas S."/>
            <person name="Albert R."/>
            <person name="Binder M."/>
            <person name="Bloem J."/>
            <person name="Labutti K."/>
            <person name="Salamov A."/>
            <person name="Andreopoulos B."/>
            <person name="Baker S."/>
            <person name="Barry K."/>
            <person name="Bills G."/>
            <person name="Bluhm B."/>
            <person name="Cannon C."/>
            <person name="Castanera R."/>
            <person name="Culley D."/>
            <person name="Daum C."/>
            <person name="Ezra D."/>
            <person name="Gonzalez J."/>
            <person name="Henrissat B."/>
            <person name="Kuo A."/>
            <person name="Liang C."/>
            <person name="Lipzen A."/>
            <person name="Lutzoni F."/>
            <person name="Magnuson J."/>
            <person name="Mondo S."/>
            <person name="Nolan M."/>
            <person name="Ohm R."/>
            <person name="Pangilinan J."/>
            <person name="Park H.-J."/>
            <person name="Ramirez L."/>
            <person name="Alfaro M."/>
            <person name="Sun H."/>
            <person name="Tritt A."/>
            <person name="Yoshinaga Y."/>
            <person name="Zwiers L.-H."/>
            <person name="Turgeon B."/>
            <person name="Goodwin S."/>
            <person name="Spatafora J."/>
            <person name="Crous P."/>
            <person name="Grigoriev I."/>
        </authorList>
    </citation>
    <scope>NUCLEOTIDE SEQUENCE</scope>
    <source>
        <strain evidence="2">CBS 119687</strain>
    </source>
</reference>
<gene>
    <name evidence="2" type="ORF">P153DRAFT_392670</name>
</gene>
<feature type="domain" description="Tyrosine specific protein phosphatases" evidence="1">
    <location>
        <begin position="165"/>
        <end position="239"/>
    </location>
</feature>
<dbReference type="Gene3D" id="3.90.190.10">
    <property type="entry name" value="Protein tyrosine phosphatase superfamily"/>
    <property type="match status" value="1"/>
</dbReference>
<dbReference type="GeneID" id="54411603"/>
<name>A0A6A6AS60_9PLEO</name>
<dbReference type="PANTHER" id="PTHR31126:SF10">
    <property type="entry name" value="PROTEIN PHOSPHATASE, PUTATIVE (AFU_ORTHOLOGUE AFUA_6G06650)-RELATED"/>
    <property type="match status" value="1"/>
</dbReference>
<dbReference type="Proteomes" id="UP000799771">
    <property type="component" value="Unassembled WGS sequence"/>
</dbReference>
<dbReference type="InterPro" id="IPR026893">
    <property type="entry name" value="Tyr/Ser_Pase_IphP-type"/>
</dbReference>
<organism evidence="2 3">
    <name type="scientific">Dothidotthia symphoricarpi CBS 119687</name>
    <dbReference type="NCBI Taxonomy" id="1392245"/>
    <lineage>
        <taxon>Eukaryota</taxon>
        <taxon>Fungi</taxon>
        <taxon>Dikarya</taxon>
        <taxon>Ascomycota</taxon>
        <taxon>Pezizomycotina</taxon>
        <taxon>Dothideomycetes</taxon>
        <taxon>Pleosporomycetidae</taxon>
        <taxon>Pleosporales</taxon>
        <taxon>Dothidotthiaceae</taxon>
        <taxon>Dothidotthia</taxon>
    </lineage>
</organism>
<dbReference type="PROSITE" id="PS00383">
    <property type="entry name" value="TYR_PHOSPHATASE_1"/>
    <property type="match status" value="1"/>
</dbReference>
<keyword evidence="3" id="KW-1185">Reference proteome</keyword>
<dbReference type="RefSeq" id="XP_033528440.1">
    <property type="nucleotide sequence ID" value="XM_033671171.1"/>
</dbReference>
<dbReference type="InterPro" id="IPR000387">
    <property type="entry name" value="Tyr_Pase_dom"/>
</dbReference>
<dbReference type="EMBL" id="ML977498">
    <property type="protein sequence ID" value="KAF2134053.1"/>
    <property type="molecule type" value="Genomic_DNA"/>
</dbReference>
<dbReference type="PROSITE" id="PS50056">
    <property type="entry name" value="TYR_PHOSPHATASE_2"/>
    <property type="match status" value="1"/>
</dbReference>